<organism evidence="2 3">
    <name type="scientific">Saezia sanguinis</name>
    <dbReference type="NCBI Taxonomy" id="1965230"/>
    <lineage>
        <taxon>Bacteria</taxon>
        <taxon>Pseudomonadati</taxon>
        <taxon>Pseudomonadota</taxon>
        <taxon>Betaproteobacteria</taxon>
        <taxon>Burkholderiales</taxon>
        <taxon>Saeziaceae</taxon>
        <taxon>Saezia</taxon>
    </lineage>
</organism>
<name>A0A433SET3_9BURK</name>
<feature type="signal peptide" evidence="1">
    <location>
        <begin position="1"/>
        <end position="22"/>
    </location>
</feature>
<dbReference type="Proteomes" id="UP000286947">
    <property type="component" value="Unassembled WGS sequence"/>
</dbReference>
<accession>A0A433SET3</accession>
<dbReference type="OrthoDB" id="7024116at2"/>
<gene>
    <name evidence="2" type="ORF">CUZ56_01191</name>
</gene>
<protein>
    <recommendedName>
        <fullName evidence="4">Lipoprotein</fullName>
    </recommendedName>
</protein>
<evidence type="ECO:0008006" key="4">
    <source>
        <dbReference type="Google" id="ProtNLM"/>
    </source>
</evidence>
<evidence type="ECO:0000313" key="3">
    <source>
        <dbReference type="Proteomes" id="UP000286947"/>
    </source>
</evidence>
<dbReference type="RefSeq" id="WP_126979145.1">
    <property type="nucleotide sequence ID" value="NZ_PQSP01000002.1"/>
</dbReference>
<feature type="chain" id="PRO_5019377854" description="Lipoprotein" evidence="1">
    <location>
        <begin position="23"/>
        <end position="130"/>
    </location>
</feature>
<dbReference type="PROSITE" id="PS51257">
    <property type="entry name" value="PROKAR_LIPOPROTEIN"/>
    <property type="match status" value="1"/>
</dbReference>
<keyword evidence="3" id="KW-1185">Reference proteome</keyword>
<evidence type="ECO:0000256" key="1">
    <source>
        <dbReference type="SAM" id="SignalP"/>
    </source>
</evidence>
<reference evidence="2 3" key="1">
    <citation type="submission" date="2018-01" db="EMBL/GenBank/DDBJ databases">
        <title>Saezia sanguinis gen. nov., sp. nov., in the order Burkholderiales isolated from human blood.</title>
        <authorList>
            <person name="Medina-Pascual M.J."/>
            <person name="Valdezate S."/>
            <person name="Monzon S."/>
            <person name="Cuesta I."/>
            <person name="Carrasco G."/>
            <person name="Villalon P."/>
            <person name="Saez-Nieto J.A."/>
        </authorList>
    </citation>
    <scope>NUCLEOTIDE SEQUENCE [LARGE SCALE GENOMIC DNA]</scope>
    <source>
        <strain evidence="2 3">CNM695-12</strain>
    </source>
</reference>
<sequence precursor="true">MKTFKFLQIRLIVLLTVMVALSSCSSNTDKLKTYLRCGIVASQLERGEASRRITEKFAIFARENNINPSARDLAFLSQEVRDEMDMYNKSMEGQLYTLVKIYNSSACMALHEQEKISPLPLQYYLIYFFL</sequence>
<keyword evidence="1" id="KW-0732">Signal</keyword>
<proteinExistence type="predicted"/>
<dbReference type="AlphaFoldDB" id="A0A433SET3"/>
<comment type="caution">
    <text evidence="2">The sequence shown here is derived from an EMBL/GenBank/DDBJ whole genome shotgun (WGS) entry which is preliminary data.</text>
</comment>
<evidence type="ECO:0000313" key="2">
    <source>
        <dbReference type="EMBL" id="RUS67248.1"/>
    </source>
</evidence>
<dbReference type="EMBL" id="PQSP01000002">
    <property type="protein sequence ID" value="RUS67248.1"/>
    <property type="molecule type" value="Genomic_DNA"/>
</dbReference>